<accession>A0ACB8FDM8</accession>
<reference evidence="1" key="1">
    <citation type="submission" date="2021-08" db="EMBL/GenBank/DDBJ databases">
        <title>The first chromosome-level gecko genome reveals the dynamic sex chromosomes of Neotropical dwarf geckos (Sphaerodactylidae: Sphaerodactylus).</title>
        <authorList>
            <person name="Pinto B.J."/>
            <person name="Keating S.E."/>
            <person name="Gamble T."/>
        </authorList>
    </citation>
    <scope>NUCLEOTIDE SEQUENCE</scope>
    <source>
        <strain evidence="1">TG3544</strain>
    </source>
</reference>
<gene>
    <name evidence="1" type="ORF">K3G42_016601</name>
</gene>
<keyword evidence="2" id="KW-1185">Reference proteome</keyword>
<comment type="caution">
    <text evidence="1">The sequence shown here is derived from an EMBL/GenBank/DDBJ whole genome shotgun (WGS) entry which is preliminary data.</text>
</comment>
<dbReference type="EMBL" id="CM037622">
    <property type="protein sequence ID" value="KAH8003307.1"/>
    <property type="molecule type" value="Genomic_DNA"/>
</dbReference>
<proteinExistence type="predicted"/>
<name>A0ACB8FDM8_9SAUR</name>
<organism evidence="1 2">
    <name type="scientific">Sphaerodactylus townsendi</name>
    <dbReference type="NCBI Taxonomy" id="933632"/>
    <lineage>
        <taxon>Eukaryota</taxon>
        <taxon>Metazoa</taxon>
        <taxon>Chordata</taxon>
        <taxon>Craniata</taxon>
        <taxon>Vertebrata</taxon>
        <taxon>Euteleostomi</taxon>
        <taxon>Lepidosauria</taxon>
        <taxon>Squamata</taxon>
        <taxon>Bifurcata</taxon>
        <taxon>Gekkota</taxon>
        <taxon>Sphaerodactylidae</taxon>
        <taxon>Sphaerodactylus</taxon>
    </lineage>
</organism>
<protein>
    <submittedName>
        <fullName evidence="1">Uncharacterized protein</fullName>
    </submittedName>
</protein>
<evidence type="ECO:0000313" key="2">
    <source>
        <dbReference type="Proteomes" id="UP000827872"/>
    </source>
</evidence>
<dbReference type="Proteomes" id="UP000827872">
    <property type="component" value="Linkage Group LG09"/>
</dbReference>
<evidence type="ECO:0000313" key="1">
    <source>
        <dbReference type="EMBL" id="KAH8003307.1"/>
    </source>
</evidence>
<sequence length="730" mass="81543">MKKCSAELRCNKRSALHTAVSRKSLNSQTKLVKENSRNDRTTKTGTFLKSDSATVEVQKNTYTKNLDSQSTVRTWAKTRHDKKPCESDHGLQRTTRSTISNCNKNSVKIKQGKLLNSKKTEERSLQAVQDLPKLQPSIADDEPLTRRSLRLQQLSDMPEMSLRSRKIKEGNSSAEKQNSQMKKQLSHIKNKKQKSVKQNMEQKTVKNNECKSKRKEKLNLEKVNSLKEKHKVVDPKLANLITSQDKFGESKSSLDSNLQEPVNEPVNAISCSVKSSSSIISKEKESMHKNGKISVKAKRMLSAPLSPKSSHQSEVVMKSRKISILELCEEIAGEIESDTVEVKRDSNTECGKEEEKDTVMELAQTGILPEEETNQNLQCKRFFPSKKGMSVKCVVNGRHSAASKNSKWTKIKLTKSNHVSQSIPNSPCTPKLDLLKCNLPEGGQETALEMHLPGVQRKLTQSHQGGDSYEQKNTVCSGRLQAEETMPCPEHLTIRATKNGALKTKQEPEPTPDENFNLHLDTSPESTPVKITNNSELVPPPAKQAKKDTVENKPQVPAPKQLIRTLFTNKTSEAPESSLSALHSILVKFNMKQKVKHSPRACLAKTSVSKCDGFLSSEEHIQKLREAAKDGDKQLIIDAGQKRFGAISCNICGMLYTASNPEDETHHLLFHNQFISAVKAIPRYSVDSKGNIETHPTLEAFRCYGNNKGFHYTNDKSSRDNTNNANNSEA</sequence>